<dbReference type="OrthoDB" id="9814913at2"/>
<name>A0A1I2G4C8_9BURK</name>
<evidence type="ECO:0000256" key="3">
    <source>
        <dbReference type="ARBA" id="ARBA00022801"/>
    </source>
</evidence>
<dbReference type="UniPathway" id="UPA00299"/>
<comment type="cofactor">
    <cofactor evidence="4">
        <name>Mg(2+)</name>
        <dbReference type="ChEBI" id="CHEBI:18420"/>
    </cofactor>
</comment>
<dbReference type="InterPro" id="IPR003337">
    <property type="entry name" value="Trehalose_PPase"/>
</dbReference>
<evidence type="ECO:0000256" key="1">
    <source>
        <dbReference type="ARBA" id="ARBA00005199"/>
    </source>
</evidence>
<dbReference type="RefSeq" id="WP_092940653.1">
    <property type="nucleotide sequence ID" value="NZ_FONX01000013.1"/>
</dbReference>
<dbReference type="PANTHER" id="PTHR43768:SF3">
    <property type="entry name" value="TREHALOSE 6-PHOSPHATE PHOSPHATASE"/>
    <property type="match status" value="1"/>
</dbReference>
<protein>
    <recommendedName>
        <fullName evidence="4">Trehalose 6-phosphate phosphatase</fullName>
        <ecNumber evidence="4">3.1.3.12</ecNumber>
    </recommendedName>
</protein>
<dbReference type="InterPro" id="IPR036412">
    <property type="entry name" value="HAD-like_sf"/>
</dbReference>
<dbReference type="GO" id="GO:0046872">
    <property type="term" value="F:metal ion binding"/>
    <property type="evidence" value="ECO:0007669"/>
    <property type="project" value="UniProtKB-KW"/>
</dbReference>
<accession>A0A1I2G4C8</accession>
<evidence type="ECO:0000313" key="5">
    <source>
        <dbReference type="EMBL" id="SFF12485.1"/>
    </source>
</evidence>
<sequence>MQKLPLLTARHALFLDFDGTLADIAPHPDATQVHPGIVPALEHLHKQLNGALAIVTGRRQADIDHFLTPLKLPLAAEHGAQYRLGNGLEGSVPVPDLAPALRVLEPMLERHPALVLERKSAGVALHYRQAPELEAQCRAAVEHAMAQTPGLELLQGKCVLEIKAAGPNKGRAIADFMRHAPFEGRIPVFAGDDVTDEHGFSAVLALGGIGIKVGPGETQAQVRCDDTTMLREWIFQMASPEGLPAS</sequence>
<dbReference type="EMBL" id="FONX01000013">
    <property type="protein sequence ID" value="SFF12485.1"/>
    <property type="molecule type" value="Genomic_DNA"/>
</dbReference>
<comment type="function">
    <text evidence="4">Removes the phosphate from trehalose 6-phosphate to produce free trehalose.</text>
</comment>
<dbReference type="PANTHER" id="PTHR43768">
    <property type="entry name" value="TREHALOSE 6-PHOSPHATE PHOSPHATASE"/>
    <property type="match status" value="1"/>
</dbReference>
<reference evidence="6" key="1">
    <citation type="submission" date="2016-10" db="EMBL/GenBank/DDBJ databases">
        <authorList>
            <person name="Varghese N."/>
            <person name="Submissions S."/>
        </authorList>
    </citation>
    <scope>NUCLEOTIDE SEQUENCE [LARGE SCALE GENOMIC DNA]</scope>
    <source>
        <strain evidence="6">DSM 27981</strain>
    </source>
</reference>
<keyword evidence="4" id="KW-0479">Metal-binding</keyword>
<keyword evidence="3 4" id="KW-0378">Hydrolase</keyword>
<proteinExistence type="inferred from homology"/>
<keyword evidence="6" id="KW-1185">Reference proteome</keyword>
<dbReference type="Gene3D" id="3.40.50.1000">
    <property type="entry name" value="HAD superfamily/HAD-like"/>
    <property type="match status" value="1"/>
</dbReference>
<dbReference type="NCBIfam" id="TIGR01484">
    <property type="entry name" value="HAD-SF-IIB"/>
    <property type="match status" value="1"/>
</dbReference>
<keyword evidence="4" id="KW-0460">Magnesium</keyword>
<evidence type="ECO:0000256" key="4">
    <source>
        <dbReference type="RuleBase" id="RU361117"/>
    </source>
</evidence>
<dbReference type="Gene3D" id="3.30.70.1020">
    <property type="entry name" value="Trehalose-6-phosphate phosphatase related protein, domain 2"/>
    <property type="match status" value="1"/>
</dbReference>
<dbReference type="EC" id="3.1.3.12" evidence="4"/>
<dbReference type="SUPFAM" id="SSF56784">
    <property type="entry name" value="HAD-like"/>
    <property type="match status" value="1"/>
</dbReference>
<evidence type="ECO:0000313" key="6">
    <source>
        <dbReference type="Proteomes" id="UP000199119"/>
    </source>
</evidence>
<dbReference type="NCBIfam" id="TIGR00685">
    <property type="entry name" value="T6PP"/>
    <property type="match status" value="1"/>
</dbReference>
<dbReference type="CDD" id="cd01627">
    <property type="entry name" value="HAD_TPP"/>
    <property type="match status" value="1"/>
</dbReference>
<dbReference type="GO" id="GO:0005992">
    <property type="term" value="P:trehalose biosynthetic process"/>
    <property type="evidence" value="ECO:0007669"/>
    <property type="project" value="UniProtKB-UniPathway"/>
</dbReference>
<gene>
    <name evidence="5" type="ORF">SAMN04489711_11395</name>
</gene>
<dbReference type="STRING" id="1177982.SAMN04489711_11395"/>
<dbReference type="InterPro" id="IPR044651">
    <property type="entry name" value="OTSB-like"/>
</dbReference>
<comment type="catalytic activity">
    <reaction evidence="4">
        <text>alpha,alpha-trehalose 6-phosphate + H2O = alpha,alpha-trehalose + phosphate</text>
        <dbReference type="Rhea" id="RHEA:23420"/>
        <dbReference type="ChEBI" id="CHEBI:15377"/>
        <dbReference type="ChEBI" id="CHEBI:16551"/>
        <dbReference type="ChEBI" id="CHEBI:43474"/>
        <dbReference type="ChEBI" id="CHEBI:58429"/>
        <dbReference type="EC" id="3.1.3.12"/>
    </reaction>
</comment>
<dbReference type="Pfam" id="PF02358">
    <property type="entry name" value="Trehalose_PPase"/>
    <property type="match status" value="1"/>
</dbReference>
<comment type="pathway">
    <text evidence="1 4">Glycan biosynthesis; trehalose biosynthesis.</text>
</comment>
<evidence type="ECO:0000256" key="2">
    <source>
        <dbReference type="ARBA" id="ARBA00008770"/>
    </source>
</evidence>
<comment type="similarity">
    <text evidence="2 4">Belongs to the trehalose phosphatase family.</text>
</comment>
<dbReference type="AlphaFoldDB" id="A0A1I2G4C8"/>
<dbReference type="InterPro" id="IPR023214">
    <property type="entry name" value="HAD_sf"/>
</dbReference>
<organism evidence="5 6">
    <name type="scientific">Paracidovorax wautersii</name>
    <dbReference type="NCBI Taxonomy" id="1177982"/>
    <lineage>
        <taxon>Bacteria</taxon>
        <taxon>Pseudomonadati</taxon>
        <taxon>Pseudomonadota</taxon>
        <taxon>Betaproteobacteria</taxon>
        <taxon>Burkholderiales</taxon>
        <taxon>Comamonadaceae</taxon>
        <taxon>Paracidovorax</taxon>
    </lineage>
</organism>
<dbReference type="Proteomes" id="UP000199119">
    <property type="component" value="Unassembled WGS sequence"/>
</dbReference>
<dbReference type="GO" id="GO:0004805">
    <property type="term" value="F:trehalose-phosphatase activity"/>
    <property type="evidence" value="ECO:0007669"/>
    <property type="project" value="UniProtKB-EC"/>
</dbReference>
<dbReference type="InterPro" id="IPR006379">
    <property type="entry name" value="HAD-SF_hydro_IIB"/>
</dbReference>